<sequence>MESGFESNPPRMLISSTLVWTNDEYESVKHRVVVNSEKERFSIAFFLHASSYTMVMVEPLEELTSEQNPAKYRAYSWANL</sequence>
<accession>A0AAW0LXR4</accession>
<comment type="caution">
    <text evidence="2">The sequence shown here is derived from an EMBL/GenBank/DDBJ whole genome shotgun (WGS) entry which is preliminary data.</text>
</comment>
<organism evidence="2 3">
    <name type="scientific">Quercus suber</name>
    <name type="common">Cork oak</name>
    <dbReference type="NCBI Taxonomy" id="58331"/>
    <lineage>
        <taxon>Eukaryota</taxon>
        <taxon>Viridiplantae</taxon>
        <taxon>Streptophyta</taxon>
        <taxon>Embryophyta</taxon>
        <taxon>Tracheophyta</taxon>
        <taxon>Spermatophyta</taxon>
        <taxon>Magnoliopsida</taxon>
        <taxon>eudicotyledons</taxon>
        <taxon>Gunneridae</taxon>
        <taxon>Pentapetalae</taxon>
        <taxon>rosids</taxon>
        <taxon>fabids</taxon>
        <taxon>Fagales</taxon>
        <taxon>Fagaceae</taxon>
        <taxon>Quercus</taxon>
    </lineage>
</organism>
<dbReference type="InterPro" id="IPR027443">
    <property type="entry name" value="IPNS-like_sf"/>
</dbReference>
<dbReference type="Gene3D" id="2.60.120.330">
    <property type="entry name" value="B-lactam Antibiotic, Isopenicillin N Synthase, Chain"/>
    <property type="match status" value="1"/>
</dbReference>
<feature type="domain" description="Isopenicillin N synthase-like Fe(2+) 2OG dioxygenase" evidence="1">
    <location>
        <begin position="17"/>
        <end position="48"/>
    </location>
</feature>
<dbReference type="Pfam" id="PF03171">
    <property type="entry name" value="2OG-FeII_Oxy"/>
    <property type="match status" value="1"/>
</dbReference>
<dbReference type="PANTHER" id="PTHR47990">
    <property type="entry name" value="2-OXOGLUTARATE (2OG) AND FE(II)-DEPENDENT OXYGENASE SUPERFAMILY PROTEIN-RELATED"/>
    <property type="match status" value="1"/>
</dbReference>
<dbReference type="Proteomes" id="UP000237347">
    <property type="component" value="Unassembled WGS sequence"/>
</dbReference>
<dbReference type="SUPFAM" id="SSF51197">
    <property type="entry name" value="Clavaminate synthase-like"/>
    <property type="match status" value="1"/>
</dbReference>
<protein>
    <submittedName>
        <fullName evidence="2">2-oxoglutarate-dependent dioxygenase</fullName>
    </submittedName>
</protein>
<name>A0AAW0LXR4_QUESU</name>
<dbReference type="EMBL" id="PKMF04000036">
    <property type="protein sequence ID" value="KAK7856457.1"/>
    <property type="molecule type" value="Genomic_DNA"/>
</dbReference>
<dbReference type="InterPro" id="IPR044861">
    <property type="entry name" value="IPNS-like_FE2OG_OXY"/>
</dbReference>
<keyword evidence="2" id="KW-0560">Oxidoreductase</keyword>
<reference evidence="2 3" key="1">
    <citation type="journal article" date="2018" name="Sci. Data">
        <title>The draft genome sequence of cork oak.</title>
        <authorList>
            <person name="Ramos A.M."/>
            <person name="Usie A."/>
            <person name="Barbosa P."/>
            <person name="Barros P.M."/>
            <person name="Capote T."/>
            <person name="Chaves I."/>
            <person name="Simoes F."/>
            <person name="Abreu I."/>
            <person name="Carrasquinho I."/>
            <person name="Faro C."/>
            <person name="Guimaraes J.B."/>
            <person name="Mendonca D."/>
            <person name="Nobrega F."/>
            <person name="Rodrigues L."/>
            <person name="Saibo N.J.M."/>
            <person name="Varela M.C."/>
            <person name="Egas C."/>
            <person name="Matos J."/>
            <person name="Miguel C.M."/>
            <person name="Oliveira M.M."/>
            <person name="Ricardo C.P."/>
            <person name="Goncalves S."/>
        </authorList>
    </citation>
    <scope>NUCLEOTIDE SEQUENCE [LARGE SCALE GENOMIC DNA]</scope>
    <source>
        <strain evidence="3">cv. HL8</strain>
    </source>
</reference>
<dbReference type="AlphaFoldDB" id="A0AAW0LXR4"/>
<dbReference type="InterPro" id="IPR050231">
    <property type="entry name" value="Iron_ascorbate_oxido_reductase"/>
</dbReference>
<keyword evidence="3" id="KW-1185">Reference proteome</keyword>
<proteinExistence type="predicted"/>
<dbReference type="GO" id="GO:0051213">
    <property type="term" value="F:dioxygenase activity"/>
    <property type="evidence" value="ECO:0007669"/>
    <property type="project" value="UniProtKB-KW"/>
</dbReference>
<gene>
    <name evidence="2" type="ORF">CFP56_023175</name>
</gene>
<evidence type="ECO:0000259" key="1">
    <source>
        <dbReference type="Pfam" id="PF03171"/>
    </source>
</evidence>
<keyword evidence="2" id="KW-0223">Dioxygenase</keyword>
<evidence type="ECO:0000313" key="3">
    <source>
        <dbReference type="Proteomes" id="UP000237347"/>
    </source>
</evidence>
<evidence type="ECO:0000313" key="2">
    <source>
        <dbReference type="EMBL" id="KAK7856457.1"/>
    </source>
</evidence>